<dbReference type="eggNOG" id="arCOG02406">
    <property type="taxonomic scope" value="Archaea"/>
</dbReference>
<reference evidence="2 3" key="2">
    <citation type="journal article" date="2009" name="Stand. Genomic Sci.">
        <title>Complete genome sequence of Staphylothermus marinus Stetter and Fiala 1986 type strain F1.</title>
        <authorList>
            <person name="Anderson I.J."/>
            <person name="Sun H."/>
            <person name="Lapidus A."/>
            <person name="Copeland A."/>
            <person name="Glavina Del Rio T."/>
            <person name="Tice H."/>
            <person name="Dalin E."/>
            <person name="Lucas S."/>
            <person name="Barry K."/>
            <person name="Land M."/>
            <person name="Richardson P."/>
            <person name="Huber H."/>
            <person name="Kyrpides N.C."/>
        </authorList>
    </citation>
    <scope>NUCLEOTIDE SEQUENCE [LARGE SCALE GENOMIC DNA]</scope>
    <source>
        <strain evidence="3">ATCC 43588 / DSM 3639 / JCM 9404 / F1</strain>
    </source>
</reference>
<name>A3DKI4_STAMF</name>
<protein>
    <submittedName>
        <fullName evidence="2">Cytochrome c biogenesis protein, transmembrane region</fullName>
    </submittedName>
</protein>
<keyword evidence="1" id="KW-1133">Transmembrane helix</keyword>
<dbReference type="AlphaFoldDB" id="A3DKI4"/>
<reference evidence="3" key="1">
    <citation type="journal article" date="2009" name="BMC Genomics">
        <title>The complete genome sequence of Staphylothermus marinus reveals differences in sulfur metabolism among heterotrophic Crenarchaeota.</title>
        <authorList>
            <person name="Anderson I.J."/>
            <person name="Dharmarajan L."/>
            <person name="Rodriguez J."/>
            <person name="Hooper S."/>
            <person name="Porat I."/>
            <person name="Ulrich L.E."/>
            <person name="Elkins J.G."/>
            <person name="Mavromatis K."/>
            <person name="Sun H."/>
            <person name="Land M."/>
            <person name="Lapidus A."/>
            <person name="Lucas S."/>
            <person name="Barry K."/>
            <person name="Huber H."/>
            <person name="Zhulin I.B."/>
            <person name="Whitman W.B."/>
            <person name="Mukhopadhyay B."/>
            <person name="Woese C."/>
            <person name="Bristow J."/>
            <person name="Kyrpides N."/>
        </authorList>
    </citation>
    <scope>NUCLEOTIDE SEQUENCE [LARGE SCALE GENOMIC DNA]</scope>
    <source>
        <strain evidence="3">ATCC 43588 / DSM 3639 / JCM 9404 / F1</strain>
    </source>
</reference>
<feature type="transmembrane region" description="Helical" evidence="1">
    <location>
        <begin position="309"/>
        <end position="334"/>
    </location>
</feature>
<evidence type="ECO:0000256" key="1">
    <source>
        <dbReference type="SAM" id="Phobius"/>
    </source>
</evidence>
<dbReference type="OrthoDB" id="15511at2157"/>
<organism evidence="2 3">
    <name type="scientific">Staphylothermus marinus (strain ATCC 43588 / DSM 3639 / JCM 9404 / F1)</name>
    <dbReference type="NCBI Taxonomy" id="399550"/>
    <lineage>
        <taxon>Archaea</taxon>
        <taxon>Thermoproteota</taxon>
        <taxon>Thermoprotei</taxon>
        <taxon>Desulfurococcales</taxon>
        <taxon>Desulfurococcaceae</taxon>
        <taxon>Staphylothermus</taxon>
    </lineage>
</organism>
<feature type="transmembrane region" description="Helical" evidence="1">
    <location>
        <begin position="195"/>
        <end position="218"/>
    </location>
</feature>
<accession>A3DKI4</accession>
<dbReference type="eggNOG" id="arCOG01975">
    <property type="taxonomic scope" value="Archaea"/>
</dbReference>
<dbReference type="PROSITE" id="PS51354">
    <property type="entry name" value="GLUTAREDOXIN_2"/>
    <property type="match status" value="1"/>
</dbReference>
<dbReference type="KEGG" id="smr:Smar_0031"/>
<feature type="transmembrane region" description="Helical" evidence="1">
    <location>
        <begin position="340"/>
        <end position="363"/>
    </location>
</feature>
<evidence type="ECO:0000313" key="2">
    <source>
        <dbReference type="EMBL" id="ABN69144.1"/>
    </source>
</evidence>
<sequence length="401" mass="45785">MIKNLVLIIFLIFICLSIMLSSNIINGIERQVISRDKLSNSLTSDNYYFYVYGLHTCPHCRAMIKFLNETYGSEHLYFCDLNTNTTCYQKFIKLTNAGLPGYVPTVFIVYNCTVTAVLIGEYEDKSFINQFMKTNMNKTIPIYVAGQGYMGDLIIKDHMSFINTYLKYDGYCFMNNQAKWSTSVEVVKHYEISQLIVPLIILSLIDSVNPCTLTLYFSFIITLLATGRKVFGPSIVFILIIYAGYLAMGLGFKTIAQILPYKILLIIALILGIYYIIDAGRRYKREMECRLCNRLDITKRVIKNPYITAALLSLLSVTVLLPCTSGPLMIFASIIRDYPLYISIPALMIYNLFFITPLIIIWIITTLLNKKRAVTDFLIDKSAIIEFFSGIALILIALYYL</sequence>
<dbReference type="EMBL" id="CP000575">
    <property type="protein sequence ID" value="ABN69144.1"/>
    <property type="molecule type" value="Genomic_DNA"/>
</dbReference>
<dbReference type="SUPFAM" id="SSF52833">
    <property type="entry name" value="Thioredoxin-like"/>
    <property type="match status" value="1"/>
</dbReference>
<proteinExistence type="predicted"/>
<keyword evidence="1 2" id="KW-0812">Transmembrane</keyword>
<dbReference type="HOGENOM" id="CLU_640305_0_0_2"/>
<dbReference type="GeneID" id="4907869"/>
<feature type="transmembrane region" description="Helical" evidence="1">
    <location>
        <begin position="258"/>
        <end position="277"/>
    </location>
</feature>
<gene>
    <name evidence="2" type="ordered locus">Smar_0031</name>
</gene>
<evidence type="ECO:0000313" key="3">
    <source>
        <dbReference type="Proteomes" id="UP000000254"/>
    </source>
</evidence>
<dbReference type="Gene3D" id="3.40.30.10">
    <property type="entry name" value="Glutaredoxin"/>
    <property type="match status" value="1"/>
</dbReference>
<dbReference type="InterPro" id="IPR036249">
    <property type="entry name" value="Thioredoxin-like_sf"/>
</dbReference>
<feature type="transmembrane region" description="Helical" evidence="1">
    <location>
        <begin position="230"/>
        <end position="252"/>
    </location>
</feature>
<dbReference type="RefSeq" id="WP_011838335.1">
    <property type="nucleotide sequence ID" value="NC_009033.1"/>
</dbReference>
<feature type="transmembrane region" description="Helical" evidence="1">
    <location>
        <begin position="383"/>
        <end position="400"/>
    </location>
</feature>
<keyword evidence="3" id="KW-1185">Reference proteome</keyword>
<dbReference type="STRING" id="399550.Smar_0031"/>
<dbReference type="Proteomes" id="UP000000254">
    <property type="component" value="Chromosome"/>
</dbReference>
<keyword evidence="1" id="KW-0472">Membrane</keyword>